<evidence type="ECO:0000256" key="3">
    <source>
        <dbReference type="ARBA" id="ARBA00035264"/>
    </source>
</evidence>
<feature type="region of interest" description="Disordered" evidence="4">
    <location>
        <begin position="454"/>
        <end position="539"/>
    </location>
</feature>
<dbReference type="PANTHER" id="PTHR15131">
    <property type="entry name" value="SMALL NUCLEAR RNA ACTIVATING COMPLEX, POLYPEPTIDE 1"/>
    <property type="match status" value="1"/>
</dbReference>
<dbReference type="InterPro" id="IPR019188">
    <property type="entry name" value="SNAPC1"/>
</dbReference>
<organism evidence="5 6">
    <name type="scientific">Dissophora globulifera</name>
    <dbReference type="NCBI Taxonomy" id="979702"/>
    <lineage>
        <taxon>Eukaryota</taxon>
        <taxon>Fungi</taxon>
        <taxon>Fungi incertae sedis</taxon>
        <taxon>Mucoromycota</taxon>
        <taxon>Mortierellomycotina</taxon>
        <taxon>Mortierellomycetes</taxon>
        <taxon>Mortierellales</taxon>
        <taxon>Mortierellaceae</taxon>
        <taxon>Dissophora</taxon>
    </lineage>
</organism>
<dbReference type="InterPro" id="IPR036870">
    <property type="entry name" value="Ribosomal_bS18_sf"/>
</dbReference>
<evidence type="ECO:0000313" key="5">
    <source>
        <dbReference type="EMBL" id="KAG0317597.1"/>
    </source>
</evidence>
<accession>A0A9P6RD57</accession>
<dbReference type="SUPFAM" id="SSF46911">
    <property type="entry name" value="Ribosomal protein S18"/>
    <property type="match status" value="1"/>
</dbReference>
<dbReference type="GO" id="GO:0003735">
    <property type="term" value="F:structural constituent of ribosome"/>
    <property type="evidence" value="ECO:0007669"/>
    <property type="project" value="InterPro"/>
</dbReference>
<dbReference type="EMBL" id="JAAAIP010000415">
    <property type="protein sequence ID" value="KAG0317597.1"/>
    <property type="molecule type" value="Genomic_DNA"/>
</dbReference>
<dbReference type="Pfam" id="PF09808">
    <property type="entry name" value="SNAPC1"/>
    <property type="match status" value="1"/>
</dbReference>
<dbReference type="GO" id="GO:0042795">
    <property type="term" value="P:snRNA transcription by RNA polymerase II"/>
    <property type="evidence" value="ECO:0007669"/>
    <property type="project" value="TreeGrafter"/>
</dbReference>
<dbReference type="GO" id="GO:1990904">
    <property type="term" value="C:ribonucleoprotein complex"/>
    <property type="evidence" value="ECO:0007669"/>
    <property type="project" value="UniProtKB-KW"/>
</dbReference>
<gene>
    <name evidence="5" type="primary">SNAPC1</name>
    <name evidence="5" type="ORF">BGZ99_006201</name>
</gene>
<evidence type="ECO:0000256" key="1">
    <source>
        <dbReference type="ARBA" id="ARBA00022980"/>
    </source>
</evidence>
<evidence type="ECO:0000256" key="4">
    <source>
        <dbReference type="SAM" id="MobiDB-lite"/>
    </source>
</evidence>
<evidence type="ECO:0000313" key="6">
    <source>
        <dbReference type="Proteomes" id="UP000738325"/>
    </source>
</evidence>
<feature type="region of interest" description="Disordered" evidence="4">
    <location>
        <begin position="27"/>
        <end position="52"/>
    </location>
</feature>
<keyword evidence="1" id="KW-0689">Ribosomal protein</keyword>
<dbReference type="GO" id="GO:0006412">
    <property type="term" value="P:translation"/>
    <property type="evidence" value="ECO:0007669"/>
    <property type="project" value="InterPro"/>
</dbReference>
<dbReference type="AlphaFoldDB" id="A0A9P6RD57"/>
<dbReference type="InterPro" id="IPR001648">
    <property type="entry name" value="Ribosomal_bS18"/>
</dbReference>
<feature type="compositionally biased region" description="Basic residues" evidence="4">
    <location>
        <begin position="491"/>
        <end position="503"/>
    </location>
</feature>
<feature type="region of interest" description="Disordered" evidence="4">
    <location>
        <begin position="377"/>
        <end position="400"/>
    </location>
</feature>
<keyword evidence="6" id="KW-1185">Reference proteome</keyword>
<name>A0A9P6RD57_9FUNG</name>
<dbReference type="Gene3D" id="4.10.640.10">
    <property type="entry name" value="Ribosomal protein S18"/>
    <property type="match status" value="1"/>
</dbReference>
<dbReference type="GO" id="GO:0042796">
    <property type="term" value="P:snRNA transcription by RNA polymerase III"/>
    <property type="evidence" value="ECO:0007669"/>
    <property type="project" value="TreeGrafter"/>
</dbReference>
<dbReference type="OrthoDB" id="20127at2759"/>
<proteinExistence type="predicted"/>
<dbReference type="Proteomes" id="UP000738325">
    <property type="component" value="Unassembled WGS sequence"/>
</dbReference>
<dbReference type="PANTHER" id="PTHR15131:SF3">
    <property type="entry name" value="SNRNA-ACTIVATING PROTEIN COMPLEX SUBUNIT 1"/>
    <property type="match status" value="1"/>
</dbReference>
<sequence>MSMSSADGAGTGTGAYAGVVFGAEAHTGSSTADRPASPAPFSTSPASGHQGHTDAHVLSAMDCVIMGKTGVYSRALHTDMHSLVRSYEERDCIDFTTFSSIWRNRKYALVHFICGDANSREPFMSVLYDMLLDFLSPQEAFTAQTGSIFALYLLYFTQPTVFKKVAIRLTIPAWQNLELLYQIAFDHDATDLIYVIHKLRDKGAFMYTAQNEKLSRELRDANTDLHHRGERTLIRMEKKINASPLVPVKPLLMDLPHIATLYREAKADLVALSLARRSSEMVMEHLSSLRPTDLDMRGVTPLPPFVKDRTVSAHPSVTSSVGQLYSDSAEGITGSLADKTVAAIHHPLSHRPLSVFEREQQQKQEGAVPAETVDYPMDTERDSTYTPRASRPEGDYPALGAISSRRGKKKRSLLPYVFPFSMLQASRADFLVPIENITRNYLRDRMVRLEFTTSGGLPRNDYQFPESSLMQGRNKPLELMPESEGPEMNGKRRKSERERRRRDQQKQERQRLKASQDRTRTREPQMPELEERESGINSAETGMREMIQEIPARSAGQEFQEHMAASAERNGEVGDILTQTQQPLCRIAAVGPAKSLVAPIGSMSSLTAYNVVARRFKSGNAEEEEETRPYADALMNIISTSINSSNTTGSPVSEQARMSRGNFRKGDIYKPSDLDDSKVATYPPPPKPIDELKILKLNPIAEYKNATLLSHYISPLGRLMSREQTGLSAKNQRRVTKAVRRARALCIISPTAKLH</sequence>
<feature type="compositionally biased region" description="Low complexity" evidence="4">
    <location>
        <begin position="35"/>
        <end position="47"/>
    </location>
</feature>
<dbReference type="GO" id="GO:0019185">
    <property type="term" value="C:snRNA-activating protein complex"/>
    <property type="evidence" value="ECO:0007669"/>
    <property type="project" value="TreeGrafter"/>
</dbReference>
<protein>
    <recommendedName>
        <fullName evidence="3">Small ribosomal subunit protein bS18m</fullName>
    </recommendedName>
</protein>
<dbReference type="GO" id="GO:0005840">
    <property type="term" value="C:ribosome"/>
    <property type="evidence" value="ECO:0007669"/>
    <property type="project" value="UniProtKB-KW"/>
</dbReference>
<dbReference type="GO" id="GO:0043565">
    <property type="term" value="F:sequence-specific DNA binding"/>
    <property type="evidence" value="ECO:0007669"/>
    <property type="project" value="TreeGrafter"/>
</dbReference>
<dbReference type="Pfam" id="PF01084">
    <property type="entry name" value="Ribosomal_S18"/>
    <property type="match status" value="1"/>
</dbReference>
<keyword evidence="2" id="KW-0687">Ribonucleoprotein</keyword>
<comment type="caution">
    <text evidence="5">The sequence shown here is derived from an EMBL/GenBank/DDBJ whole genome shotgun (WGS) entry which is preliminary data.</text>
</comment>
<evidence type="ECO:0000256" key="2">
    <source>
        <dbReference type="ARBA" id="ARBA00023274"/>
    </source>
</evidence>
<feature type="compositionally biased region" description="Basic and acidic residues" evidence="4">
    <location>
        <begin position="504"/>
        <end position="525"/>
    </location>
</feature>
<reference evidence="5" key="1">
    <citation type="journal article" date="2020" name="Fungal Divers.">
        <title>Resolving the Mortierellaceae phylogeny through synthesis of multi-gene phylogenetics and phylogenomics.</title>
        <authorList>
            <person name="Vandepol N."/>
            <person name="Liber J."/>
            <person name="Desiro A."/>
            <person name="Na H."/>
            <person name="Kennedy M."/>
            <person name="Barry K."/>
            <person name="Grigoriev I.V."/>
            <person name="Miller A.N."/>
            <person name="O'Donnell K."/>
            <person name="Stajich J.E."/>
            <person name="Bonito G."/>
        </authorList>
    </citation>
    <scope>NUCLEOTIDE SEQUENCE</scope>
    <source>
        <strain evidence="5">REB-010B</strain>
    </source>
</reference>